<evidence type="ECO:0000259" key="2">
    <source>
        <dbReference type="Pfam" id="PF00397"/>
    </source>
</evidence>
<accession>A0A2V0P3Q5</accession>
<dbReference type="InParanoid" id="A0A2V0P3Q5"/>
<protein>
    <recommendedName>
        <fullName evidence="2">WW domain-containing protein</fullName>
    </recommendedName>
</protein>
<dbReference type="Pfam" id="PF00397">
    <property type="entry name" value="WW"/>
    <property type="match status" value="1"/>
</dbReference>
<dbReference type="CDD" id="cd00201">
    <property type="entry name" value="WW"/>
    <property type="match status" value="1"/>
</dbReference>
<organism evidence="3 4">
    <name type="scientific">Raphidocelis subcapitata</name>
    <dbReference type="NCBI Taxonomy" id="307507"/>
    <lineage>
        <taxon>Eukaryota</taxon>
        <taxon>Viridiplantae</taxon>
        <taxon>Chlorophyta</taxon>
        <taxon>core chlorophytes</taxon>
        <taxon>Chlorophyceae</taxon>
        <taxon>CS clade</taxon>
        <taxon>Sphaeropleales</taxon>
        <taxon>Selenastraceae</taxon>
        <taxon>Raphidocelis</taxon>
    </lineage>
</organism>
<proteinExistence type="predicted"/>
<dbReference type="Proteomes" id="UP000247498">
    <property type="component" value="Unassembled WGS sequence"/>
</dbReference>
<feature type="region of interest" description="Disordered" evidence="1">
    <location>
        <begin position="64"/>
        <end position="168"/>
    </location>
</feature>
<dbReference type="EMBL" id="BDRX01000052">
    <property type="protein sequence ID" value="GBF94494.1"/>
    <property type="molecule type" value="Genomic_DNA"/>
</dbReference>
<dbReference type="OrthoDB" id="539293at2759"/>
<feature type="compositionally biased region" description="Basic and acidic residues" evidence="1">
    <location>
        <begin position="136"/>
        <end position="146"/>
    </location>
</feature>
<evidence type="ECO:0000313" key="4">
    <source>
        <dbReference type="Proteomes" id="UP000247498"/>
    </source>
</evidence>
<dbReference type="AlphaFoldDB" id="A0A2V0P3Q5"/>
<sequence length="192" mass="20833">MAQRGACLARLLQLLQQQQPQQQLGGWGAPLAVALCNLARSPAVVNPAASAGRGPLLQQQQWRGYSAAEKGGALQTTEPPPGEQAEQQQQLQQQAQEQQQQPARGAAESDWTEVVDEQTGQTYFWNESTGETTELGEPRPRARFRDSSFPGGGDARFQEGWREPPGSDRTHAYSAIGAIIGLTAGWATQFLH</sequence>
<dbReference type="Gene3D" id="2.20.70.10">
    <property type="match status" value="1"/>
</dbReference>
<evidence type="ECO:0000256" key="1">
    <source>
        <dbReference type="SAM" id="MobiDB-lite"/>
    </source>
</evidence>
<name>A0A2V0P3Q5_9CHLO</name>
<keyword evidence="4" id="KW-1185">Reference proteome</keyword>
<feature type="domain" description="WW" evidence="2">
    <location>
        <begin position="109"/>
        <end position="133"/>
    </location>
</feature>
<feature type="compositionally biased region" description="Polar residues" evidence="1">
    <location>
        <begin position="118"/>
        <end position="132"/>
    </location>
</feature>
<gene>
    <name evidence="3" type="ORF">Rsub_07028</name>
</gene>
<feature type="compositionally biased region" description="Low complexity" evidence="1">
    <location>
        <begin position="83"/>
        <end position="108"/>
    </location>
</feature>
<dbReference type="InterPro" id="IPR001202">
    <property type="entry name" value="WW_dom"/>
</dbReference>
<comment type="caution">
    <text evidence="3">The sequence shown here is derived from an EMBL/GenBank/DDBJ whole genome shotgun (WGS) entry which is preliminary data.</text>
</comment>
<reference evidence="3 4" key="1">
    <citation type="journal article" date="2018" name="Sci. Rep.">
        <title>Raphidocelis subcapitata (=Pseudokirchneriella subcapitata) provides an insight into genome evolution and environmental adaptations in the Sphaeropleales.</title>
        <authorList>
            <person name="Suzuki S."/>
            <person name="Yamaguchi H."/>
            <person name="Nakajima N."/>
            <person name="Kawachi M."/>
        </authorList>
    </citation>
    <scope>NUCLEOTIDE SEQUENCE [LARGE SCALE GENOMIC DNA]</scope>
    <source>
        <strain evidence="3 4">NIES-35</strain>
    </source>
</reference>
<dbReference type="STRING" id="307507.A0A2V0P3Q5"/>
<feature type="compositionally biased region" description="Basic and acidic residues" evidence="1">
    <location>
        <begin position="156"/>
        <end position="168"/>
    </location>
</feature>
<evidence type="ECO:0000313" key="3">
    <source>
        <dbReference type="EMBL" id="GBF94494.1"/>
    </source>
</evidence>